<organism evidence="7 8">
    <name type="scientific">Paraburkholderia silvatlantica</name>
    <dbReference type="NCBI Taxonomy" id="321895"/>
    <lineage>
        <taxon>Bacteria</taxon>
        <taxon>Pseudomonadati</taxon>
        <taxon>Pseudomonadota</taxon>
        <taxon>Betaproteobacteria</taxon>
        <taxon>Burkholderiales</taxon>
        <taxon>Burkholderiaceae</taxon>
        <taxon>Paraburkholderia</taxon>
    </lineage>
</organism>
<dbReference type="InterPro" id="IPR006115">
    <property type="entry name" value="6PGDH_NADP-bd"/>
</dbReference>
<dbReference type="PANTHER" id="PTHR43060:SF15">
    <property type="entry name" value="3-HYDROXYISOBUTYRATE DEHYDROGENASE-LIKE 1, MITOCHONDRIAL-RELATED"/>
    <property type="match status" value="1"/>
</dbReference>
<dbReference type="Proteomes" id="UP000247772">
    <property type="component" value="Unassembled WGS sequence"/>
</dbReference>
<dbReference type="InterPro" id="IPR008927">
    <property type="entry name" value="6-PGluconate_DH-like_C_sf"/>
</dbReference>
<dbReference type="InterPro" id="IPR015815">
    <property type="entry name" value="HIBADH-related"/>
</dbReference>
<dbReference type="InterPro" id="IPR036291">
    <property type="entry name" value="NAD(P)-bd_dom_sf"/>
</dbReference>
<dbReference type="GO" id="GO:0051287">
    <property type="term" value="F:NAD binding"/>
    <property type="evidence" value="ECO:0007669"/>
    <property type="project" value="InterPro"/>
</dbReference>
<keyword evidence="2" id="KW-0520">NAD</keyword>
<evidence type="ECO:0000313" key="9">
    <source>
        <dbReference type="Proteomes" id="UP000533533"/>
    </source>
</evidence>
<feature type="active site" evidence="3">
    <location>
        <position position="185"/>
    </location>
</feature>
<dbReference type="EMBL" id="JACHVZ010000009">
    <property type="protein sequence ID" value="MBB2929267.1"/>
    <property type="molecule type" value="Genomic_DNA"/>
</dbReference>
<evidence type="ECO:0000256" key="2">
    <source>
        <dbReference type="ARBA" id="ARBA00023027"/>
    </source>
</evidence>
<reference evidence="7 8" key="1">
    <citation type="submission" date="2018-06" db="EMBL/GenBank/DDBJ databases">
        <title>Genomic Encyclopedia of Type Strains, Phase IV (KMG-V): Genome sequencing to study the core and pangenomes of soil and plant-associated prokaryotes.</title>
        <authorList>
            <person name="Whitman W."/>
        </authorList>
    </citation>
    <scope>NUCLEOTIDE SEQUENCE [LARGE SCALE GENOMIC DNA]</scope>
    <source>
        <strain evidence="7 8">SRCL-318</strain>
        <strain evidence="6 9">SRMrh-85</strain>
    </source>
</reference>
<dbReference type="Pfam" id="PF03446">
    <property type="entry name" value="NAD_binding_2"/>
    <property type="match status" value="1"/>
</dbReference>
<dbReference type="PANTHER" id="PTHR43060">
    <property type="entry name" value="3-HYDROXYISOBUTYRATE DEHYDROGENASE-LIKE 1, MITOCHONDRIAL-RELATED"/>
    <property type="match status" value="1"/>
</dbReference>
<dbReference type="EMBL" id="QJSQ01000030">
    <property type="protein sequence ID" value="PYE16209.1"/>
    <property type="molecule type" value="Genomic_DNA"/>
</dbReference>
<evidence type="ECO:0000256" key="3">
    <source>
        <dbReference type="PIRSR" id="PIRSR000103-1"/>
    </source>
</evidence>
<dbReference type="Pfam" id="PF14833">
    <property type="entry name" value="NAD_binding_11"/>
    <property type="match status" value="1"/>
</dbReference>
<feature type="domain" description="3-hydroxyisobutyrate dehydrogenase-like NAD-binding" evidence="5">
    <location>
        <begin position="179"/>
        <end position="298"/>
    </location>
</feature>
<accession>A0A2U1A693</accession>
<dbReference type="SUPFAM" id="SSF48179">
    <property type="entry name" value="6-phosphogluconate dehydrogenase C-terminal domain-like"/>
    <property type="match status" value="1"/>
</dbReference>
<protein>
    <submittedName>
        <fullName evidence="7">3-hydroxyisobutyrate dehydrogenase-like beta-hydroxyacid dehydrogenase</fullName>
    </submittedName>
</protein>
<gene>
    <name evidence="7" type="ORF">C7410_13056</name>
    <name evidence="6" type="ORF">FHX59_003698</name>
</gene>
<dbReference type="GO" id="GO:0016491">
    <property type="term" value="F:oxidoreductase activity"/>
    <property type="evidence" value="ECO:0007669"/>
    <property type="project" value="UniProtKB-KW"/>
</dbReference>
<sequence length="301" mass="30659">MNANDDSGATMRCVGFCGLGRMGLPMVHRLAAAGYRVAIWNRSADKCAVVKQAAPASTIVCASPAEVAASSEAVMLCLTDGAAVETVAFGADGLADGARPNLTVADHSTIAPSTTRMLAARWRDGNGGNWIDAPVSGGTAGAAAGTLAVMAGGSEDAIASVRPVLRAYAATLTRMGESGAGQATKLANQTIVMTTIAALAEATRLARHTGIDGASIPAALKGGWADSVLLQTLMPRMIDAPSEASGTIRTMLKDLDALEAFAREHEVRLPVAALVRELLVRAVAQGLGDADISQVVQVEPG</sequence>
<keyword evidence="9" id="KW-1185">Reference proteome</keyword>
<dbReference type="SUPFAM" id="SSF51735">
    <property type="entry name" value="NAD(P)-binding Rossmann-fold domains"/>
    <property type="match status" value="1"/>
</dbReference>
<evidence type="ECO:0000313" key="6">
    <source>
        <dbReference type="EMBL" id="MBB2929267.1"/>
    </source>
</evidence>
<dbReference type="RefSeq" id="WP_243413328.1">
    <property type="nucleotide sequence ID" value="NZ_JACHVZ010000009.1"/>
</dbReference>
<dbReference type="InterPro" id="IPR013328">
    <property type="entry name" value="6PGD_dom2"/>
</dbReference>
<dbReference type="Gene3D" id="3.40.50.720">
    <property type="entry name" value="NAD(P)-binding Rossmann-like Domain"/>
    <property type="match status" value="1"/>
</dbReference>
<comment type="caution">
    <text evidence="7">The sequence shown here is derived from an EMBL/GenBank/DDBJ whole genome shotgun (WGS) entry which is preliminary data.</text>
</comment>
<dbReference type="Proteomes" id="UP000533533">
    <property type="component" value="Unassembled WGS sequence"/>
</dbReference>
<evidence type="ECO:0000256" key="1">
    <source>
        <dbReference type="ARBA" id="ARBA00023002"/>
    </source>
</evidence>
<evidence type="ECO:0000313" key="7">
    <source>
        <dbReference type="EMBL" id="PYE16209.1"/>
    </source>
</evidence>
<dbReference type="InterPro" id="IPR029154">
    <property type="entry name" value="HIBADH-like_NADP-bd"/>
</dbReference>
<evidence type="ECO:0000259" key="4">
    <source>
        <dbReference type="Pfam" id="PF03446"/>
    </source>
</evidence>
<dbReference type="GO" id="GO:0050661">
    <property type="term" value="F:NADP binding"/>
    <property type="evidence" value="ECO:0007669"/>
    <property type="project" value="InterPro"/>
</dbReference>
<keyword evidence="1" id="KW-0560">Oxidoreductase</keyword>
<dbReference type="AlphaFoldDB" id="A0A2U1A693"/>
<proteinExistence type="predicted"/>
<evidence type="ECO:0000313" key="8">
    <source>
        <dbReference type="Proteomes" id="UP000247772"/>
    </source>
</evidence>
<evidence type="ECO:0000259" key="5">
    <source>
        <dbReference type="Pfam" id="PF14833"/>
    </source>
</evidence>
<name>A0A2U1A693_9BURK</name>
<dbReference type="PIRSF" id="PIRSF000103">
    <property type="entry name" value="HIBADH"/>
    <property type="match status" value="1"/>
</dbReference>
<dbReference type="Gene3D" id="1.10.1040.10">
    <property type="entry name" value="N-(1-d-carboxylethyl)-l-norvaline Dehydrogenase, domain 2"/>
    <property type="match status" value="1"/>
</dbReference>
<feature type="domain" description="6-phosphogluconate dehydrogenase NADP-binding" evidence="4">
    <location>
        <begin position="14"/>
        <end position="176"/>
    </location>
</feature>